<keyword evidence="4 10" id="KW-0813">Transport</keyword>
<evidence type="ECO:0000256" key="9">
    <source>
        <dbReference type="ARBA" id="ARBA00023136"/>
    </source>
</evidence>
<evidence type="ECO:0000256" key="10">
    <source>
        <dbReference type="RuleBase" id="RU363032"/>
    </source>
</evidence>
<evidence type="ECO:0000313" key="14">
    <source>
        <dbReference type="Proteomes" id="UP000632828"/>
    </source>
</evidence>
<keyword evidence="7 10" id="KW-0812">Transmembrane</keyword>
<keyword evidence="5 11" id="KW-1003">Cell membrane</keyword>
<evidence type="ECO:0000256" key="2">
    <source>
        <dbReference type="ARBA" id="ARBA00004651"/>
    </source>
</evidence>
<dbReference type="RefSeq" id="WP_191154008.1">
    <property type="nucleotide sequence ID" value="NZ_JACWUN010000003.1"/>
</dbReference>
<dbReference type="CDD" id="cd06261">
    <property type="entry name" value="TM_PBP2"/>
    <property type="match status" value="1"/>
</dbReference>
<keyword evidence="8 10" id="KW-1133">Transmembrane helix</keyword>
<feature type="transmembrane region" description="Helical" evidence="10">
    <location>
        <begin position="12"/>
        <end position="35"/>
    </location>
</feature>
<feature type="transmembrane region" description="Helical" evidence="10">
    <location>
        <begin position="86"/>
        <end position="106"/>
    </location>
</feature>
<evidence type="ECO:0000256" key="6">
    <source>
        <dbReference type="ARBA" id="ARBA00022505"/>
    </source>
</evidence>
<keyword evidence="14" id="KW-1185">Reference proteome</keyword>
<dbReference type="PANTHER" id="PTHR30183">
    <property type="entry name" value="MOLYBDENUM TRANSPORT SYSTEM PERMEASE PROTEIN MODB"/>
    <property type="match status" value="1"/>
</dbReference>
<comment type="caution">
    <text evidence="13">The sequence shown here is derived from an EMBL/GenBank/DDBJ whole genome shotgun (WGS) entry which is preliminary data.</text>
</comment>
<organism evidence="13 14">
    <name type="scientific">Pelovirga terrestris</name>
    <dbReference type="NCBI Taxonomy" id="2771352"/>
    <lineage>
        <taxon>Bacteria</taxon>
        <taxon>Pseudomonadati</taxon>
        <taxon>Thermodesulfobacteriota</taxon>
        <taxon>Desulfuromonadia</taxon>
        <taxon>Geobacterales</taxon>
        <taxon>Geobacteraceae</taxon>
        <taxon>Pelovirga</taxon>
    </lineage>
</organism>
<dbReference type="SUPFAM" id="SSF161098">
    <property type="entry name" value="MetI-like"/>
    <property type="match status" value="1"/>
</dbReference>
<dbReference type="EMBL" id="JACWUN010000003">
    <property type="protein sequence ID" value="MBD1399733.1"/>
    <property type="molecule type" value="Genomic_DNA"/>
</dbReference>
<comment type="function">
    <text evidence="1 11">Part of the binding-protein-dependent transport system for molybdenum; probably responsible for the translocation of the substrate across the membrane.</text>
</comment>
<sequence>MNPDFTQTMILTFQVAAITTIILLVLGIPLSYWLAYTNNRSKTVVETLVSMPLVLPPTVLGFYLLVFFSPVNPVGGFLDSWFNLRLVFSFEGIIVGSVLFSLPFMIHPLQSGFGAVPATLREAAATLGISRVKTLFTILLPNMKPGILAGCVLSFAHTVGEFGVVLMVGGNIPGVTRMASIAIYDRVEALDYATAHQYAFVLFAITFAILLLVYMVNRRFARMELT</sequence>
<evidence type="ECO:0000256" key="8">
    <source>
        <dbReference type="ARBA" id="ARBA00022989"/>
    </source>
</evidence>
<dbReference type="InterPro" id="IPR011867">
    <property type="entry name" value="ModB_ABC"/>
</dbReference>
<dbReference type="AlphaFoldDB" id="A0A8J6UGG7"/>
<reference evidence="13" key="1">
    <citation type="submission" date="2020-09" db="EMBL/GenBank/DDBJ databases">
        <title>Pelobacter alkaliphilus sp. nov., a novel anaerobic arsenate-reducing bacterium from terrestrial mud volcano.</title>
        <authorList>
            <person name="Khomyakova M.A."/>
            <person name="Merkel A.Y."/>
            <person name="Slobodkin A.I."/>
        </authorList>
    </citation>
    <scope>NUCLEOTIDE SEQUENCE</scope>
    <source>
        <strain evidence="13">M08fum</strain>
    </source>
</reference>
<evidence type="ECO:0000259" key="12">
    <source>
        <dbReference type="PROSITE" id="PS50928"/>
    </source>
</evidence>
<proteinExistence type="inferred from homology"/>
<dbReference type="Proteomes" id="UP000632828">
    <property type="component" value="Unassembled WGS sequence"/>
</dbReference>
<dbReference type="Pfam" id="PF00528">
    <property type="entry name" value="BPD_transp_1"/>
    <property type="match status" value="1"/>
</dbReference>
<evidence type="ECO:0000256" key="5">
    <source>
        <dbReference type="ARBA" id="ARBA00022475"/>
    </source>
</evidence>
<name>A0A8J6UGG7_9BACT</name>
<comment type="subcellular location">
    <subcellularLocation>
        <location evidence="2 10">Cell membrane</location>
        <topology evidence="2 10">Multi-pass membrane protein</topology>
    </subcellularLocation>
</comment>
<feature type="transmembrane region" description="Helical" evidence="10">
    <location>
        <begin position="147"/>
        <end position="168"/>
    </location>
</feature>
<dbReference type="GO" id="GO:0005886">
    <property type="term" value="C:plasma membrane"/>
    <property type="evidence" value="ECO:0007669"/>
    <property type="project" value="UniProtKB-SubCell"/>
</dbReference>
<dbReference type="PROSITE" id="PS50928">
    <property type="entry name" value="ABC_TM1"/>
    <property type="match status" value="1"/>
</dbReference>
<feature type="transmembrane region" description="Helical" evidence="10">
    <location>
        <begin position="47"/>
        <end position="66"/>
    </location>
</feature>
<protein>
    <recommendedName>
        <fullName evidence="11">Molybdenum transport system permease</fullName>
    </recommendedName>
</protein>
<evidence type="ECO:0000256" key="3">
    <source>
        <dbReference type="ARBA" id="ARBA00007069"/>
    </source>
</evidence>
<evidence type="ECO:0000256" key="1">
    <source>
        <dbReference type="ARBA" id="ARBA00002949"/>
    </source>
</evidence>
<evidence type="ECO:0000256" key="4">
    <source>
        <dbReference type="ARBA" id="ARBA00022448"/>
    </source>
</evidence>
<dbReference type="InterPro" id="IPR000515">
    <property type="entry name" value="MetI-like"/>
</dbReference>
<dbReference type="InterPro" id="IPR035906">
    <property type="entry name" value="MetI-like_sf"/>
</dbReference>
<dbReference type="PANTHER" id="PTHR30183:SF8">
    <property type="entry name" value="MOLYBDENUM TRANSPORT SYSTEM PERMEASE"/>
    <property type="match status" value="1"/>
</dbReference>
<evidence type="ECO:0000256" key="11">
    <source>
        <dbReference type="RuleBase" id="RU365097"/>
    </source>
</evidence>
<evidence type="ECO:0000256" key="7">
    <source>
        <dbReference type="ARBA" id="ARBA00022692"/>
    </source>
</evidence>
<comment type="similarity">
    <text evidence="3 11">Belongs to the binding-protein-dependent transport system permease family. CysTW subfamily.</text>
</comment>
<dbReference type="Gene3D" id="1.10.3720.10">
    <property type="entry name" value="MetI-like"/>
    <property type="match status" value="1"/>
</dbReference>
<evidence type="ECO:0000313" key="13">
    <source>
        <dbReference type="EMBL" id="MBD1399733.1"/>
    </source>
</evidence>
<feature type="transmembrane region" description="Helical" evidence="10">
    <location>
        <begin position="198"/>
        <end position="216"/>
    </location>
</feature>
<feature type="domain" description="ABC transmembrane type-1" evidence="12">
    <location>
        <begin position="9"/>
        <end position="213"/>
    </location>
</feature>
<gene>
    <name evidence="13" type="primary">modB</name>
    <name evidence="13" type="ORF">ICT70_03525</name>
</gene>
<dbReference type="GO" id="GO:0015098">
    <property type="term" value="F:molybdate ion transmembrane transporter activity"/>
    <property type="evidence" value="ECO:0007669"/>
    <property type="project" value="UniProtKB-UniRule"/>
</dbReference>
<keyword evidence="6 11" id="KW-0500">Molybdenum</keyword>
<keyword evidence="9 10" id="KW-0472">Membrane</keyword>
<dbReference type="NCBIfam" id="TIGR02141">
    <property type="entry name" value="modB_ABC"/>
    <property type="match status" value="1"/>
</dbReference>
<accession>A0A8J6UGG7</accession>